<dbReference type="SUPFAM" id="SSF159006">
    <property type="entry name" value="YopX-like"/>
    <property type="match status" value="1"/>
</dbReference>
<name>A0A8S5NIB2_9CAUD</name>
<accession>A0A8S5NIB2</accession>
<dbReference type="EMBL" id="BK015173">
    <property type="protein sequence ID" value="DAD94095.1"/>
    <property type="molecule type" value="Genomic_DNA"/>
</dbReference>
<sequence length="65" mass="7281">MQGLFADQEEPEIKGQVIYSNGQASYIVIASNNDEWELGYLDNLEVIGNIYDNLKLLGGEDESTR</sequence>
<evidence type="ECO:0000313" key="1">
    <source>
        <dbReference type="EMBL" id="DAD94095.1"/>
    </source>
</evidence>
<dbReference type="Gene3D" id="2.30.30.290">
    <property type="entry name" value="YopX-like domains"/>
    <property type="match status" value="1"/>
</dbReference>
<dbReference type="InterPro" id="IPR023385">
    <property type="entry name" value="YopX-like_C"/>
</dbReference>
<organism evidence="1">
    <name type="scientific">Siphoviridae sp. ctUF252</name>
    <dbReference type="NCBI Taxonomy" id="2826350"/>
    <lineage>
        <taxon>Viruses</taxon>
        <taxon>Duplodnaviria</taxon>
        <taxon>Heunggongvirae</taxon>
        <taxon>Uroviricota</taxon>
        <taxon>Caudoviricetes</taxon>
    </lineage>
</organism>
<protein>
    <submittedName>
        <fullName evidence="1">YopX protein</fullName>
    </submittedName>
</protein>
<proteinExistence type="predicted"/>
<reference evidence="1" key="1">
    <citation type="journal article" date="2021" name="Proc. Natl. Acad. Sci. U.S.A.">
        <title>A Catalog of Tens of Thousands of Viruses from Human Metagenomes Reveals Hidden Associations with Chronic Diseases.</title>
        <authorList>
            <person name="Tisza M.J."/>
            <person name="Buck C.B."/>
        </authorList>
    </citation>
    <scope>NUCLEOTIDE SEQUENCE</scope>
    <source>
        <strain evidence="1">CtUF252</strain>
    </source>
</reference>